<reference evidence="3" key="1">
    <citation type="submission" date="2022-07" db="EMBL/GenBank/DDBJ databases">
        <title>Genome Sequence of Physisporinus lineatus.</title>
        <authorList>
            <person name="Buettner E."/>
        </authorList>
    </citation>
    <scope>NUCLEOTIDE SEQUENCE</scope>
    <source>
        <strain evidence="3">VT162</strain>
    </source>
</reference>
<feature type="domain" description="F-box" evidence="2">
    <location>
        <begin position="9"/>
        <end position="39"/>
    </location>
</feature>
<evidence type="ECO:0000313" key="4">
    <source>
        <dbReference type="Proteomes" id="UP001212997"/>
    </source>
</evidence>
<feature type="compositionally biased region" description="Acidic residues" evidence="1">
    <location>
        <begin position="457"/>
        <end position="470"/>
    </location>
</feature>
<evidence type="ECO:0000256" key="1">
    <source>
        <dbReference type="SAM" id="MobiDB-lite"/>
    </source>
</evidence>
<evidence type="ECO:0000259" key="2">
    <source>
        <dbReference type="Pfam" id="PF00646"/>
    </source>
</evidence>
<organism evidence="3 4">
    <name type="scientific">Meripilus lineatus</name>
    <dbReference type="NCBI Taxonomy" id="2056292"/>
    <lineage>
        <taxon>Eukaryota</taxon>
        <taxon>Fungi</taxon>
        <taxon>Dikarya</taxon>
        <taxon>Basidiomycota</taxon>
        <taxon>Agaricomycotina</taxon>
        <taxon>Agaricomycetes</taxon>
        <taxon>Polyporales</taxon>
        <taxon>Meripilaceae</taxon>
        <taxon>Meripilus</taxon>
    </lineage>
</organism>
<feature type="region of interest" description="Disordered" evidence="1">
    <location>
        <begin position="400"/>
        <end position="470"/>
    </location>
</feature>
<dbReference type="Pfam" id="PF00646">
    <property type="entry name" value="F-box"/>
    <property type="match status" value="1"/>
</dbReference>
<dbReference type="Proteomes" id="UP001212997">
    <property type="component" value="Unassembled WGS sequence"/>
</dbReference>
<comment type="caution">
    <text evidence="3">The sequence shown here is derived from an EMBL/GenBank/DDBJ whole genome shotgun (WGS) entry which is preliminary data.</text>
</comment>
<sequence>MLKPLSFGLHIPVELLREIIKRLDTVDQRNITLVSRILREEALPFAFKELSYTGLEIPRKIRGIHQAREDIKAAIRKVRIQVMILSPGDIEARPIIFDFLGTLPCLQVFEFKQTGVLIDSSALPQLLDSVRHAPLSGLLIDTGTFFKTQGGHHPDGLVALQKLSIPWCIGDEDESPGSSVAYIRRIIQPSLKTLVELNLEYCPQTSATYFDLPLLKEAGETLRVFRLTTRHIDEAVLDIVPDIFPHLTTFALKWPIVNGGPSILWKDSHILSLSKNVNLQSLQLSSDFEYEANDRCRADRDFFWFIRCYKRRLTATTKISEAMPKLRDCTWIQLRVGSLWDSSMEHPFVIENGPRSTRVVHGVKQWWMGSVRECWETGEKIVDCRLEALPGHIIGENDPCVQQQQQQQDSESESEDEDDDEDEGDDEDEDEDDDEDEEDDDDEGEDGAEDNMKYCDSDEDIDIMEDYLAA</sequence>
<dbReference type="SUPFAM" id="SSF52047">
    <property type="entry name" value="RNI-like"/>
    <property type="match status" value="1"/>
</dbReference>
<name>A0AAD5YFH3_9APHY</name>
<accession>A0AAD5YFH3</accession>
<evidence type="ECO:0000313" key="3">
    <source>
        <dbReference type="EMBL" id="KAJ3482524.1"/>
    </source>
</evidence>
<proteinExistence type="predicted"/>
<dbReference type="InterPro" id="IPR001810">
    <property type="entry name" value="F-box_dom"/>
</dbReference>
<keyword evidence="4" id="KW-1185">Reference proteome</keyword>
<dbReference type="AlphaFoldDB" id="A0AAD5YFH3"/>
<dbReference type="EMBL" id="JANAWD010000269">
    <property type="protein sequence ID" value="KAJ3482524.1"/>
    <property type="molecule type" value="Genomic_DNA"/>
</dbReference>
<feature type="compositionally biased region" description="Acidic residues" evidence="1">
    <location>
        <begin position="410"/>
        <end position="449"/>
    </location>
</feature>
<protein>
    <recommendedName>
        <fullName evidence="2">F-box domain-containing protein</fullName>
    </recommendedName>
</protein>
<gene>
    <name evidence="3" type="ORF">NLI96_g6921</name>
</gene>